<keyword evidence="5 8" id="KW-0547">Nucleotide-binding</keyword>
<feature type="binding site" evidence="8">
    <location>
        <position position="57"/>
    </location>
    <ligand>
        <name>(R)-pantoate</name>
        <dbReference type="ChEBI" id="CHEBI:15980"/>
    </ligand>
</feature>
<dbReference type="NCBIfam" id="TIGR00018">
    <property type="entry name" value="panC"/>
    <property type="match status" value="1"/>
</dbReference>
<feature type="binding site" evidence="8">
    <location>
        <position position="57"/>
    </location>
    <ligand>
        <name>beta-alanine</name>
        <dbReference type="ChEBI" id="CHEBI:57966"/>
    </ligand>
</feature>
<comment type="subunit">
    <text evidence="8">Homodimer.</text>
</comment>
<dbReference type="InterPro" id="IPR042176">
    <property type="entry name" value="Pantoate_ligase_C"/>
</dbReference>
<dbReference type="OrthoDB" id="9773087at2"/>
<dbReference type="InterPro" id="IPR003721">
    <property type="entry name" value="Pantoate_ligase"/>
</dbReference>
<comment type="function">
    <text evidence="8">Catalyzes the condensation of pantoate with beta-alanine in an ATP-dependent reaction via a pantoyl-adenylate intermediate.</text>
</comment>
<sequence length="283" mass="31009">MQRIYTADELRATLKTHNNIAFVPTMGNLHDGHIALVSIARQHAQCVVASIFVNPLQFGPNEDLANYPRTLEADCKRLEDAGADIVFIPSVLEMYPDFDGEQLHQTMTITAPPIASELCGASRPGHFSGVATVVMKLFNLVMPQVAIFGKKDFQQVFVIKELVRQFNLPIQIIAGDTVREPSGLAMSSRNGYLTPAQKAEAAQLHQCLVNIVNQIKQGNTNFADLSQSASEALVQKGWLVDYISVRAAHTLQPATNQDSQLVVLIAAKLGNTRLIDNIDFCAK</sequence>
<evidence type="ECO:0000256" key="3">
    <source>
        <dbReference type="ARBA" id="ARBA00022598"/>
    </source>
</evidence>
<comment type="miscellaneous">
    <text evidence="8">The reaction proceeds by a bi uni uni bi ping pong mechanism.</text>
</comment>
<dbReference type="Gene3D" id="3.40.50.620">
    <property type="entry name" value="HUPs"/>
    <property type="match status" value="1"/>
</dbReference>
<evidence type="ECO:0000256" key="5">
    <source>
        <dbReference type="ARBA" id="ARBA00022741"/>
    </source>
</evidence>
<dbReference type="InterPro" id="IPR014729">
    <property type="entry name" value="Rossmann-like_a/b/a_fold"/>
</dbReference>
<keyword evidence="8" id="KW-0963">Cytoplasm</keyword>
<evidence type="ECO:0000313" key="10">
    <source>
        <dbReference type="Proteomes" id="UP000297706"/>
    </source>
</evidence>
<dbReference type="GO" id="GO:0004592">
    <property type="term" value="F:pantoate-beta-alanine ligase activity"/>
    <property type="evidence" value="ECO:0007669"/>
    <property type="project" value="UniProtKB-UniRule"/>
</dbReference>
<dbReference type="PANTHER" id="PTHR21299:SF1">
    <property type="entry name" value="PANTOATE--BETA-ALANINE LIGASE"/>
    <property type="match status" value="1"/>
</dbReference>
<dbReference type="CDD" id="cd00560">
    <property type="entry name" value="PanC"/>
    <property type="match status" value="1"/>
</dbReference>
<dbReference type="EMBL" id="PQVH01000013">
    <property type="protein sequence ID" value="TFW70286.1"/>
    <property type="molecule type" value="Genomic_DNA"/>
</dbReference>
<comment type="subcellular location">
    <subcellularLocation>
        <location evidence="8">Cytoplasm</location>
    </subcellularLocation>
</comment>
<gene>
    <name evidence="8" type="primary">panC</name>
    <name evidence="9" type="ORF">C3Y98_10440</name>
</gene>
<feature type="binding site" evidence="8">
    <location>
        <begin position="149"/>
        <end position="152"/>
    </location>
    <ligand>
        <name>ATP</name>
        <dbReference type="ChEBI" id="CHEBI:30616"/>
    </ligand>
</feature>
<evidence type="ECO:0000256" key="6">
    <source>
        <dbReference type="ARBA" id="ARBA00022840"/>
    </source>
</evidence>
<dbReference type="EC" id="6.3.2.1" evidence="8"/>
<organism evidence="9 10">
    <name type="scientific">Methylotenera oryzisoli</name>
    <dbReference type="NCBI Taxonomy" id="2080758"/>
    <lineage>
        <taxon>Bacteria</taxon>
        <taxon>Pseudomonadati</taxon>
        <taxon>Pseudomonadota</taxon>
        <taxon>Betaproteobacteria</taxon>
        <taxon>Nitrosomonadales</taxon>
        <taxon>Methylophilaceae</taxon>
        <taxon>Methylotenera</taxon>
    </lineage>
</organism>
<dbReference type="GO" id="GO:0005829">
    <property type="term" value="C:cytosol"/>
    <property type="evidence" value="ECO:0007669"/>
    <property type="project" value="TreeGrafter"/>
</dbReference>
<feature type="binding site" evidence="8">
    <location>
        <begin position="186"/>
        <end position="189"/>
    </location>
    <ligand>
        <name>ATP</name>
        <dbReference type="ChEBI" id="CHEBI:30616"/>
    </ligand>
</feature>
<dbReference type="GO" id="GO:0015940">
    <property type="term" value="P:pantothenate biosynthetic process"/>
    <property type="evidence" value="ECO:0007669"/>
    <property type="project" value="UniProtKB-UniRule"/>
</dbReference>
<feature type="binding site" evidence="8">
    <location>
        <begin position="26"/>
        <end position="33"/>
    </location>
    <ligand>
        <name>ATP</name>
        <dbReference type="ChEBI" id="CHEBI:30616"/>
    </ligand>
</feature>
<dbReference type="AlphaFoldDB" id="A0A4Y9VQB8"/>
<comment type="similarity">
    <text evidence="2 8">Belongs to the pantothenate synthetase family.</text>
</comment>
<reference evidence="9 10" key="1">
    <citation type="submission" date="2018-02" db="EMBL/GenBank/DDBJ databases">
        <title>A novel lanthanide dependent methylotroph, Methylotenera sp. La3113.</title>
        <authorList>
            <person name="Lv H."/>
            <person name="Tani A."/>
        </authorList>
    </citation>
    <scope>NUCLEOTIDE SEQUENCE [LARGE SCALE GENOMIC DNA]</scope>
    <source>
        <strain evidence="9 10">La3113</strain>
    </source>
</reference>
<feature type="active site" description="Proton donor" evidence="8">
    <location>
        <position position="33"/>
    </location>
</feature>
<dbReference type="Pfam" id="PF02569">
    <property type="entry name" value="Pantoate_ligase"/>
    <property type="match status" value="1"/>
</dbReference>
<keyword evidence="4 8" id="KW-0566">Pantothenate biosynthesis</keyword>
<dbReference type="Proteomes" id="UP000297706">
    <property type="component" value="Unassembled WGS sequence"/>
</dbReference>
<dbReference type="FunFam" id="3.40.50.620:FF:000013">
    <property type="entry name" value="Pantothenate synthetase"/>
    <property type="match status" value="1"/>
</dbReference>
<dbReference type="GO" id="GO:0005524">
    <property type="term" value="F:ATP binding"/>
    <property type="evidence" value="ECO:0007669"/>
    <property type="project" value="UniProtKB-KW"/>
</dbReference>
<dbReference type="HAMAP" id="MF_00158">
    <property type="entry name" value="PanC"/>
    <property type="match status" value="1"/>
</dbReference>
<dbReference type="Gene3D" id="3.30.1300.10">
    <property type="entry name" value="Pantoate-beta-alanine ligase, C-terminal domain"/>
    <property type="match status" value="1"/>
</dbReference>
<dbReference type="UniPathway" id="UPA00028">
    <property type="reaction ID" value="UER00005"/>
</dbReference>
<comment type="catalytic activity">
    <reaction evidence="7 8">
        <text>(R)-pantoate + beta-alanine + ATP = (R)-pantothenate + AMP + diphosphate + H(+)</text>
        <dbReference type="Rhea" id="RHEA:10912"/>
        <dbReference type="ChEBI" id="CHEBI:15378"/>
        <dbReference type="ChEBI" id="CHEBI:15980"/>
        <dbReference type="ChEBI" id="CHEBI:29032"/>
        <dbReference type="ChEBI" id="CHEBI:30616"/>
        <dbReference type="ChEBI" id="CHEBI:33019"/>
        <dbReference type="ChEBI" id="CHEBI:57966"/>
        <dbReference type="ChEBI" id="CHEBI:456215"/>
        <dbReference type="EC" id="6.3.2.1"/>
    </reaction>
</comment>
<protein>
    <recommendedName>
        <fullName evidence="8">Pantothenate synthetase</fullName>
        <shortName evidence="8">PS</shortName>
        <ecNumber evidence="8">6.3.2.1</ecNumber>
    </recommendedName>
    <alternativeName>
        <fullName evidence="8">Pantoate--beta-alanine ligase</fullName>
    </alternativeName>
    <alternativeName>
        <fullName evidence="8">Pantoate-activating enzyme</fullName>
    </alternativeName>
</protein>
<keyword evidence="10" id="KW-1185">Reference proteome</keyword>
<dbReference type="RefSeq" id="WP_135278530.1">
    <property type="nucleotide sequence ID" value="NZ_PQVH01000013.1"/>
</dbReference>
<feature type="binding site" evidence="8">
    <location>
        <position position="178"/>
    </location>
    <ligand>
        <name>ATP</name>
        <dbReference type="ChEBI" id="CHEBI:30616"/>
    </ligand>
</feature>
<dbReference type="FunFam" id="3.30.1300.10:FF:000001">
    <property type="entry name" value="Pantothenate synthetase"/>
    <property type="match status" value="1"/>
</dbReference>
<comment type="caution">
    <text evidence="9">The sequence shown here is derived from an EMBL/GenBank/DDBJ whole genome shotgun (WGS) entry which is preliminary data.</text>
</comment>
<accession>A0A4Y9VQB8</accession>
<keyword evidence="6 8" id="KW-0067">ATP-binding</keyword>
<proteinExistence type="inferred from homology"/>
<evidence type="ECO:0000256" key="2">
    <source>
        <dbReference type="ARBA" id="ARBA00009256"/>
    </source>
</evidence>
<name>A0A4Y9VQB8_9PROT</name>
<dbReference type="PANTHER" id="PTHR21299">
    <property type="entry name" value="CYTIDYLATE KINASE/PANTOATE-BETA-ALANINE LIGASE"/>
    <property type="match status" value="1"/>
</dbReference>
<evidence type="ECO:0000256" key="7">
    <source>
        <dbReference type="ARBA" id="ARBA00048258"/>
    </source>
</evidence>
<dbReference type="SUPFAM" id="SSF52374">
    <property type="entry name" value="Nucleotidylyl transferase"/>
    <property type="match status" value="1"/>
</dbReference>
<evidence type="ECO:0000256" key="1">
    <source>
        <dbReference type="ARBA" id="ARBA00004990"/>
    </source>
</evidence>
<evidence type="ECO:0000256" key="4">
    <source>
        <dbReference type="ARBA" id="ARBA00022655"/>
    </source>
</evidence>
<keyword evidence="3 8" id="KW-0436">Ligase</keyword>
<feature type="binding site" evidence="8">
    <location>
        <position position="155"/>
    </location>
    <ligand>
        <name>(R)-pantoate</name>
        <dbReference type="ChEBI" id="CHEBI:15980"/>
    </ligand>
</feature>
<evidence type="ECO:0000256" key="8">
    <source>
        <dbReference type="HAMAP-Rule" id="MF_00158"/>
    </source>
</evidence>
<comment type="pathway">
    <text evidence="1 8">Cofactor biosynthesis; (R)-pantothenate biosynthesis; (R)-pantothenate from (R)-pantoate and beta-alanine: step 1/1.</text>
</comment>
<evidence type="ECO:0000313" key="9">
    <source>
        <dbReference type="EMBL" id="TFW70286.1"/>
    </source>
</evidence>